<organism evidence="1 2">
    <name type="scientific">Clonostachys chloroleuca</name>
    <dbReference type="NCBI Taxonomy" id="1926264"/>
    <lineage>
        <taxon>Eukaryota</taxon>
        <taxon>Fungi</taxon>
        <taxon>Dikarya</taxon>
        <taxon>Ascomycota</taxon>
        <taxon>Pezizomycotina</taxon>
        <taxon>Sordariomycetes</taxon>
        <taxon>Hypocreomycetidae</taxon>
        <taxon>Hypocreales</taxon>
        <taxon>Bionectriaceae</taxon>
        <taxon>Clonostachys</taxon>
    </lineage>
</organism>
<dbReference type="Proteomes" id="UP001160390">
    <property type="component" value="Unassembled WGS sequence"/>
</dbReference>
<evidence type="ECO:0000313" key="1">
    <source>
        <dbReference type="EMBL" id="CAI6081846.1"/>
    </source>
</evidence>
<accession>A0AA35LVR1</accession>
<gene>
    <name evidence="1" type="ORF">CCHLO57077_00004215</name>
</gene>
<dbReference type="AlphaFoldDB" id="A0AA35LVR1"/>
<sequence length="257" mass="27478">MSGLGYSLGNTWTDWILNTDETKENEADGAEGLAGVAINDAPNALSLFTWEGSLLKSVDITLGCTVAEKNLGCALDEETVGSRATQLDGGTHALLLGVEWEHLDNFFVIASLREGTKTQMITSELEESSLSLGSDEGSLTILLAFKSSRVDSNGLNNGLLGVLGKALRPFSNGHTIVVGQVTNEAEEQNEEQQAGSGATKLSDTHGQAFQLLLQRSGFHFGSNRHHDLAERAVNTDRSCDKCTHTLEDLSARDDEGV</sequence>
<keyword evidence="2" id="KW-1185">Reference proteome</keyword>
<name>A0AA35LVR1_9HYPO</name>
<evidence type="ECO:0000313" key="2">
    <source>
        <dbReference type="Proteomes" id="UP001160390"/>
    </source>
</evidence>
<dbReference type="EMBL" id="CABFNP030000705">
    <property type="protein sequence ID" value="CAI6081846.1"/>
    <property type="molecule type" value="Genomic_DNA"/>
</dbReference>
<comment type="caution">
    <text evidence="1">The sequence shown here is derived from an EMBL/GenBank/DDBJ whole genome shotgun (WGS) entry which is preliminary data.</text>
</comment>
<proteinExistence type="predicted"/>
<reference evidence="1" key="1">
    <citation type="submission" date="2023-01" db="EMBL/GenBank/DDBJ databases">
        <authorList>
            <person name="Piombo E."/>
        </authorList>
    </citation>
    <scope>NUCLEOTIDE SEQUENCE</scope>
</reference>
<protein>
    <submittedName>
        <fullName evidence="1">Uncharacterized protein</fullName>
    </submittedName>
</protein>